<dbReference type="STRING" id="926569.ANT_11000"/>
<dbReference type="KEGG" id="atm:ANT_11000"/>
<reference evidence="4 5" key="1">
    <citation type="submission" date="2010-12" db="EMBL/GenBank/DDBJ databases">
        <title>Whole genome sequence of Anaerolinea thermophila UNI-1.</title>
        <authorList>
            <person name="Narita-Yamada S."/>
            <person name="Kishi E."/>
            <person name="Watanabe Y."/>
            <person name="Takasaki K."/>
            <person name="Ankai A."/>
            <person name="Oguchi A."/>
            <person name="Fukui S."/>
            <person name="Takahashi M."/>
            <person name="Yashiro I."/>
            <person name="Hosoyama A."/>
            <person name="Sekiguchi Y."/>
            <person name="Hanada S."/>
            <person name="Fujita N."/>
        </authorList>
    </citation>
    <scope>NUCLEOTIDE SEQUENCE [LARGE SCALE GENOMIC DNA]</scope>
    <source>
        <strain evidence="5">DSM 14523 / JCM 11388 / NBRC 100420 / UNI-1</strain>
    </source>
</reference>
<dbReference type="SUPFAM" id="SSF48452">
    <property type="entry name" value="TPR-like"/>
    <property type="match status" value="1"/>
</dbReference>
<evidence type="ECO:0000259" key="3">
    <source>
        <dbReference type="PROSITE" id="PS50125"/>
    </source>
</evidence>
<dbReference type="InterPro" id="IPR041664">
    <property type="entry name" value="AAA_16"/>
</dbReference>
<dbReference type="InterPro" id="IPR029787">
    <property type="entry name" value="Nucleotide_cyclase"/>
</dbReference>
<dbReference type="InterPro" id="IPR011990">
    <property type="entry name" value="TPR-like_helical_dom_sf"/>
</dbReference>
<dbReference type="InterPro" id="IPR001054">
    <property type="entry name" value="A/G_cyclase"/>
</dbReference>
<sequence>MICPNCGFQSPPGMRFCGMCGTEIARVCPKCGFSNPLDFRFCGMCGVPLAPTPEQGGGEPVRHTLFDTVQPTTRPSLEGERRVVTVIVADVTGSTQLLEEIGNEAWVELMNKLLLQLEGEIYRFGGEVDQFRGDGLVAFFGASFAREDDPERAVMAGLEMQQVVKRFAETYPAEAARAIRLRVGINTGEVIVASIGESGQHREDTAMGIAIAVAARLESLAEPGTVLVSESTYHQAEERFVWTPLGEVQVKGISQPLRVYRPESPRGTEEFLSDLEVFGTTAPLVGRETEFARLRTCLDRLRAGQGGTVLLTGEVGIGKHALVNELRQLTIREQALLAETGTEHSSVLWLSSRTHIYDRDWPYSLWIELLRNWLAKFSTEDGDSLLLLRRECERLWGEDFLSYYPYLARILSLPLEEEFEHFVQYLDAESLRFQFTHSIRGWLEALSRQQPLVVSLTDLEWSDFGSVDILEACLSLAASQPILWILVFRPCLEQSPICHLIDHLEDLDPGPVERVELGPLSPENVARLIEALVGKDVLPVRLLDQIVRNSEGIPSYVIEMLRSLIERRILIRQGATGEWRLNQDVQSLDFTESMQRLIQTRIDRLESVERDLLQKAAVIGYVFWVNLLRGLVEETVPVRQHLRVLQDAQLIEQRGWEKDLGTEYAFKTELIHETVYESLLTGQREALHIQVAQLLEEMVDLEARSQFHALIAYHYRKGGAKRQELFYTLWAAQKAEELSAPEEATELYSRVLELLDQIEKETTDIAQSRSILNQRFEAYSGRIKLYYRLNEPEKAAQDARALLTLAQQMEDQPAWKVDALLLQPEVVIADNREMVNTALDMVGQALWIAQSIGDVHRELKALMERTRLLMRIGDLQAFESAQRGLELARSLGDVETEMTLLIEISNAYGMENVAEARRYLQQALALKDRVQNRKILSRLYSALCGELERQGDYVRMLEEYVQKRLEFAREIGDRLEEGMVLMFYGQVQGLYLGDLEPALKKSEEAFIRTEKYSQKLYPLLRLAQLHAQMGNLPQAWHYLRKAEPLSQNALYLLARAGYLLVQIHILEVSGGQEDFEKVLELVEEIRGLYGRGFLSRQYWMAACCKAAHACLRLSKLIRSPRKTMQEYRTQALEFAREAYQIYQEYGFVQIIEVYSEEILLRYAQALIANGRQDEGKEMLYQSARELRRKWELIPEGSLYRHTFLKNLRLHREICRAVPELFPEVK</sequence>
<dbReference type="Pfam" id="PF00211">
    <property type="entry name" value="Guanylate_cyc"/>
    <property type="match status" value="1"/>
</dbReference>
<dbReference type="InterPro" id="IPR027417">
    <property type="entry name" value="P-loop_NTPase"/>
</dbReference>
<dbReference type="CDD" id="cd07302">
    <property type="entry name" value="CHD"/>
    <property type="match status" value="1"/>
</dbReference>
<dbReference type="GO" id="GO:0035556">
    <property type="term" value="P:intracellular signal transduction"/>
    <property type="evidence" value="ECO:0007669"/>
    <property type="project" value="InterPro"/>
</dbReference>
<dbReference type="GO" id="GO:0005524">
    <property type="term" value="F:ATP binding"/>
    <property type="evidence" value="ECO:0007669"/>
    <property type="project" value="UniProtKB-KW"/>
</dbReference>
<dbReference type="GO" id="GO:0004016">
    <property type="term" value="F:adenylate cyclase activity"/>
    <property type="evidence" value="ECO:0007669"/>
    <property type="project" value="TreeGrafter"/>
</dbReference>
<feature type="domain" description="Guanylate cyclase" evidence="3">
    <location>
        <begin position="85"/>
        <end position="218"/>
    </location>
</feature>
<dbReference type="AlphaFoldDB" id="E8N3X0"/>
<dbReference type="InParanoid" id="E8N3X0"/>
<dbReference type="SUPFAM" id="SSF55073">
    <property type="entry name" value="Nucleotide cyclase"/>
    <property type="match status" value="1"/>
</dbReference>
<proteinExistence type="predicted"/>
<dbReference type="PANTHER" id="PTHR16305">
    <property type="entry name" value="TESTICULAR SOLUBLE ADENYLYL CYCLASE"/>
    <property type="match status" value="1"/>
</dbReference>
<evidence type="ECO:0000256" key="2">
    <source>
        <dbReference type="ARBA" id="ARBA00022840"/>
    </source>
</evidence>
<dbReference type="SUPFAM" id="SSF52540">
    <property type="entry name" value="P-loop containing nucleoside triphosphate hydrolases"/>
    <property type="match status" value="1"/>
</dbReference>
<dbReference type="HOGENOM" id="CLU_010640_0_0_0"/>
<dbReference type="Pfam" id="PF13191">
    <property type="entry name" value="AAA_16"/>
    <property type="match status" value="1"/>
</dbReference>
<dbReference type="EMBL" id="AP012029">
    <property type="protein sequence ID" value="BAJ63134.1"/>
    <property type="molecule type" value="Genomic_DNA"/>
</dbReference>
<dbReference type="PANTHER" id="PTHR16305:SF28">
    <property type="entry name" value="GUANYLATE CYCLASE DOMAIN-CONTAINING PROTEIN"/>
    <property type="match status" value="1"/>
</dbReference>
<dbReference type="RefSeq" id="WP_013559524.1">
    <property type="nucleotide sequence ID" value="NC_014960.1"/>
</dbReference>
<name>E8N3X0_ANATU</name>
<dbReference type="Pfam" id="PF12773">
    <property type="entry name" value="DZR"/>
    <property type="match status" value="1"/>
</dbReference>
<keyword evidence="5" id="KW-1185">Reference proteome</keyword>
<dbReference type="Gene3D" id="1.25.40.10">
    <property type="entry name" value="Tetratricopeptide repeat domain"/>
    <property type="match status" value="1"/>
</dbReference>
<keyword evidence="2" id="KW-0067">ATP-binding</keyword>
<protein>
    <recommendedName>
        <fullName evidence="3">Guanylate cyclase domain-containing protein</fullName>
    </recommendedName>
</protein>
<dbReference type="GO" id="GO:0005737">
    <property type="term" value="C:cytoplasm"/>
    <property type="evidence" value="ECO:0007669"/>
    <property type="project" value="TreeGrafter"/>
</dbReference>
<dbReference type="Gene3D" id="3.30.70.1230">
    <property type="entry name" value="Nucleotide cyclase"/>
    <property type="match status" value="1"/>
</dbReference>
<dbReference type="SMART" id="SM00044">
    <property type="entry name" value="CYCc"/>
    <property type="match status" value="1"/>
</dbReference>
<accession>E8N3X0</accession>
<dbReference type="OrthoDB" id="134626at2"/>
<keyword evidence="1" id="KW-0547">Nucleotide-binding</keyword>
<dbReference type="PROSITE" id="PS50125">
    <property type="entry name" value="GUANYLATE_CYCLASE_2"/>
    <property type="match status" value="1"/>
</dbReference>
<organism evidence="4 5">
    <name type="scientific">Anaerolinea thermophila (strain DSM 14523 / JCM 11388 / NBRC 100420 / UNI-1)</name>
    <dbReference type="NCBI Taxonomy" id="926569"/>
    <lineage>
        <taxon>Bacteria</taxon>
        <taxon>Bacillati</taxon>
        <taxon>Chloroflexota</taxon>
        <taxon>Anaerolineae</taxon>
        <taxon>Anaerolineales</taxon>
        <taxon>Anaerolineaceae</taxon>
        <taxon>Anaerolinea</taxon>
    </lineage>
</organism>
<dbReference type="eggNOG" id="COG2114">
    <property type="taxonomic scope" value="Bacteria"/>
</dbReference>
<evidence type="ECO:0000256" key="1">
    <source>
        <dbReference type="ARBA" id="ARBA00022741"/>
    </source>
</evidence>
<dbReference type="eggNOG" id="COG3899">
    <property type="taxonomic scope" value="Bacteria"/>
</dbReference>
<dbReference type="Proteomes" id="UP000008922">
    <property type="component" value="Chromosome"/>
</dbReference>
<evidence type="ECO:0000313" key="4">
    <source>
        <dbReference type="EMBL" id="BAJ63134.1"/>
    </source>
</evidence>
<dbReference type="eggNOG" id="COG1933">
    <property type="taxonomic scope" value="Bacteria"/>
</dbReference>
<gene>
    <name evidence="4" type="ordered locus">ANT_11000</name>
</gene>
<dbReference type="InterPro" id="IPR025874">
    <property type="entry name" value="DZR"/>
</dbReference>
<evidence type="ECO:0000313" key="5">
    <source>
        <dbReference type="Proteomes" id="UP000008922"/>
    </source>
</evidence>
<dbReference type="GO" id="GO:0009190">
    <property type="term" value="P:cyclic nucleotide biosynthetic process"/>
    <property type="evidence" value="ECO:0007669"/>
    <property type="project" value="InterPro"/>
</dbReference>